<evidence type="ECO:0000313" key="3">
    <source>
        <dbReference type="Proteomes" id="UP001221597"/>
    </source>
</evidence>
<evidence type="ECO:0000313" key="2">
    <source>
        <dbReference type="EMBL" id="WFT74482.1"/>
    </source>
</evidence>
<keyword evidence="1" id="KW-0812">Transmembrane</keyword>
<dbReference type="Proteomes" id="UP001221597">
    <property type="component" value="Chromosome"/>
</dbReference>
<feature type="transmembrane region" description="Helical" evidence="1">
    <location>
        <begin position="47"/>
        <end position="80"/>
    </location>
</feature>
<keyword evidence="1" id="KW-1133">Transmembrane helix</keyword>
<evidence type="ECO:0008006" key="4">
    <source>
        <dbReference type="Google" id="ProtNLM"/>
    </source>
</evidence>
<keyword evidence="1" id="KW-0472">Membrane</keyword>
<name>A0ABY8IXC6_9BACI</name>
<evidence type="ECO:0000256" key="1">
    <source>
        <dbReference type="SAM" id="Phobius"/>
    </source>
</evidence>
<gene>
    <name evidence="2" type="ORF">P9989_19350</name>
</gene>
<organism evidence="2 3">
    <name type="scientific">Halobacillus naozhouensis</name>
    <dbReference type="NCBI Taxonomy" id="554880"/>
    <lineage>
        <taxon>Bacteria</taxon>
        <taxon>Bacillati</taxon>
        <taxon>Bacillota</taxon>
        <taxon>Bacilli</taxon>
        <taxon>Bacillales</taxon>
        <taxon>Bacillaceae</taxon>
        <taxon>Halobacillus</taxon>
    </lineage>
</organism>
<keyword evidence="3" id="KW-1185">Reference proteome</keyword>
<reference evidence="2 3" key="1">
    <citation type="submission" date="2023-04" db="EMBL/GenBank/DDBJ databases">
        <title>Genome sequence of Halobacillus naozhouensis KACC 21980.</title>
        <authorList>
            <person name="Kim S."/>
            <person name="Heo J."/>
            <person name="Kwon S.-W."/>
        </authorList>
    </citation>
    <scope>NUCLEOTIDE SEQUENCE [LARGE SCALE GENOMIC DNA]</scope>
    <source>
        <strain evidence="2 3">KCTC 13234</strain>
    </source>
</reference>
<proteinExistence type="predicted"/>
<sequence length="86" mass="9944">MKAEQWLKWILYLLVSIILLGLLDLVFQQAFSNMMGPPRGMGLANSIFLGFIDFFFYSLIIILALVILLGVFVFSVEFVYRLFTKE</sequence>
<protein>
    <recommendedName>
        <fullName evidence="4">YfzA-like protein</fullName>
    </recommendedName>
</protein>
<dbReference type="EMBL" id="CP121671">
    <property type="protein sequence ID" value="WFT74482.1"/>
    <property type="molecule type" value="Genomic_DNA"/>
</dbReference>
<accession>A0ABY8IXC6</accession>
<dbReference type="RefSeq" id="WP_283076479.1">
    <property type="nucleotide sequence ID" value="NZ_CP121671.1"/>
</dbReference>
<feature type="transmembrane region" description="Helical" evidence="1">
    <location>
        <begin position="9"/>
        <end position="27"/>
    </location>
</feature>